<evidence type="ECO:0000313" key="5">
    <source>
        <dbReference type="EMBL" id="CAH1252688.1"/>
    </source>
</evidence>
<evidence type="ECO:0000256" key="3">
    <source>
        <dbReference type="ARBA" id="ARBA00022842"/>
    </source>
</evidence>
<name>A0A8J9ZDP1_BRALA</name>
<dbReference type="Gene3D" id="3.10.129.10">
    <property type="entry name" value="Hotdog Thioesterase"/>
    <property type="match status" value="1"/>
</dbReference>
<dbReference type="OrthoDB" id="9999587at2759"/>
<dbReference type="Pfam" id="PF03328">
    <property type="entry name" value="HpcH_HpaI"/>
    <property type="match status" value="1"/>
</dbReference>
<dbReference type="SUPFAM" id="SSF54637">
    <property type="entry name" value="Thioesterase/thiol ester dehydrase-isomerase"/>
    <property type="match status" value="1"/>
</dbReference>
<dbReference type="SUPFAM" id="SSF51621">
    <property type="entry name" value="Phosphoenolpyruvate/pyruvate domain"/>
    <property type="match status" value="1"/>
</dbReference>
<dbReference type="InterPro" id="IPR005000">
    <property type="entry name" value="Aldolase/citrate-lyase_domain"/>
</dbReference>
<organism evidence="5 6">
    <name type="scientific">Branchiostoma lanceolatum</name>
    <name type="common">Common lancelet</name>
    <name type="synonym">Amphioxus lanceolatum</name>
    <dbReference type="NCBI Taxonomy" id="7740"/>
    <lineage>
        <taxon>Eukaryota</taxon>
        <taxon>Metazoa</taxon>
        <taxon>Chordata</taxon>
        <taxon>Cephalochordata</taxon>
        <taxon>Leptocardii</taxon>
        <taxon>Amphioxiformes</taxon>
        <taxon>Branchiostomatidae</taxon>
        <taxon>Branchiostoma</taxon>
    </lineage>
</organism>
<evidence type="ECO:0000256" key="2">
    <source>
        <dbReference type="ARBA" id="ARBA00022723"/>
    </source>
</evidence>
<dbReference type="EMBL" id="OV696687">
    <property type="protein sequence ID" value="CAH1252688.1"/>
    <property type="molecule type" value="Genomic_DNA"/>
</dbReference>
<dbReference type="AlphaFoldDB" id="A0A8J9ZDP1"/>
<feature type="domain" description="HpcH/HpaI aldolase/citrate lyase" evidence="4">
    <location>
        <begin position="172"/>
        <end position="389"/>
    </location>
</feature>
<dbReference type="GO" id="GO:0006107">
    <property type="term" value="P:oxaloacetate metabolic process"/>
    <property type="evidence" value="ECO:0007669"/>
    <property type="project" value="TreeGrafter"/>
</dbReference>
<sequence length="851" mass="94877">MPSNKAKRSKTCATGYWQRRYLEAPIRPQRRPSRLTVRTNDTLLQFPSEFPSSYRGHLVALNGSRPVPCDKSILYLDKQFRKRPYQDLTNWLQTTPPNRHSDTVRTQPVSRPYLQQAASVPFRVTSCIKMALISRLTPHAQNSLRKMMLTTPPSGCLSPCRGRSSVASPLMRSVLFLKNSPECLQSFSEARADAYIMDLEDAVPKDKKDPALKLYADTLKSGIFRGKTVYVRLSDINDEAKLQKEVDALCHPDLTGFIVPKVTSCDDIKKTDDILSELEKKNNLLPGHCKIAPILETLEALWHAPAIAKASPRLSALINGRADIAACFRKDPLSSPIGKSFMLDVLHAARAAGIPALDGVTYLDNFPRLERDVTLGKTLGFEGMLVVHPSLVPFVNQLYSPTRQEREWAEQVTAGVRVYQRSAQEYRQFIGPPHRPCASHILETHRKIQALEASVSINDKPFGKPEGDLGTVTPLKRKGGLGANPMKEGAWVPGILPVTLDSSWRASWNSSFLNARRLNSDDVTAREMGLPGIQPPFHLLATLALSLAVSKSSEIGRFGLGISNAVQLKPVVEGDTVRPYFSLDRVEEAGNSGKYAIVTSSHVLVNQRDEVVFRATKPTMYPRVATEKLHIAKERTKQIPSDSELRSCIIQNAAVRGSTETTSLPLEPNKLHVHRMVKVFSPTESKGLSNLIRATNEHHLNIEKFTTEDLVVAGPLVEAATVHNVADDFGDILYEEVVEASNVNRVNQEDMVGSISFIHNVHPLPENPDLEEVTVRTLGIKNLDVDELMERDFPVRLFHGTNMKTADYEEICREEFPLLYRRIAAQVLWKFLRLRPAATNEAPAGTRPEFS</sequence>
<dbReference type="Gene3D" id="3.20.20.60">
    <property type="entry name" value="Phosphoenolpyruvate-binding domains"/>
    <property type="match status" value="1"/>
</dbReference>
<gene>
    <name evidence="5" type="primary">CLYBL</name>
    <name evidence="5" type="ORF">BLAG_LOCUS12698</name>
</gene>
<dbReference type="PANTHER" id="PTHR32308:SF1">
    <property type="entry name" value="HPCH_HPAI ALDOLASE_CITRATE LYASE DOMAIN-CONTAINING PROTEIN"/>
    <property type="match status" value="1"/>
</dbReference>
<dbReference type="PANTHER" id="PTHR32308">
    <property type="entry name" value="LYASE BETA SUBUNIT, PUTATIVE (AFU_ORTHOLOGUE AFUA_4G13030)-RELATED"/>
    <property type="match status" value="1"/>
</dbReference>
<dbReference type="InterPro" id="IPR015813">
    <property type="entry name" value="Pyrv/PenolPyrv_kinase-like_dom"/>
</dbReference>
<keyword evidence="2" id="KW-0479">Metal-binding</keyword>
<evidence type="ECO:0000313" key="6">
    <source>
        <dbReference type="Proteomes" id="UP000838412"/>
    </source>
</evidence>
<keyword evidence="6" id="KW-1185">Reference proteome</keyword>
<comment type="cofactor">
    <cofactor evidence="1">
        <name>Mg(2+)</name>
        <dbReference type="ChEBI" id="CHEBI:18420"/>
    </cofactor>
</comment>
<dbReference type="InterPro" id="IPR040442">
    <property type="entry name" value="Pyrv_kinase-like_dom_sf"/>
</dbReference>
<keyword evidence="3" id="KW-0460">Magnesium</keyword>
<protein>
    <submittedName>
        <fullName evidence="5">CLYBL protein</fullName>
    </submittedName>
</protein>
<dbReference type="Proteomes" id="UP000838412">
    <property type="component" value="Chromosome 2"/>
</dbReference>
<dbReference type="GO" id="GO:0003824">
    <property type="term" value="F:catalytic activity"/>
    <property type="evidence" value="ECO:0007669"/>
    <property type="project" value="InterPro"/>
</dbReference>
<dbReference type="InterPro" id="IPR029069">
    <property type="entry name" value="HotDog_dom_sf"/>
</dbReference>
<accession>A0A8J9ZDP1</accession>
<evidence type="ECO:0000259" key="4">
    <source>
        <dbReference type="Pfam" id="PF03328"/>
    </source>
</evidence>
<evidence type="ECO:0000256" key="1">
    <source>
        <dbReference type="ARBA" id="ARBA00001946"/>
    </source>
</evidence>
<reference evidence="5" key="1">
    <citation type="submission" date="2022-01" db="EMBL/GenBank/DDBJ databases">
        <authorList>
            <person name="Braso-Vives M."/>
        </authorList>
    </citation>
    <scope>NUCLEOTIDE SEQUENCE</scope>
</reference>
<proteinExistence type="predicted"/>
<dbReference type="GO" id="GO:0000287">
    <property type="term" value="F:magnesium ion binding"/>
    <property type="evidence" value="ECO:0007669"/>
    <property type="project" value="TreeGrafter"/>
</dbReference>